<keyword evidence="4" id="KW-0597">Phosphoprotein</keyword>
<feature type="region of interest" description="Disordered" evidence="15">
    <location>
        <begin position="947"/>
        <end position="978"/>
    </location>
</feature>
<dbReference type="Pfam" id="PF16090">
    <property type="entry name" value="DUF4819"/>
    <property type="match status" value="1"/>
</dbReference>
<evidence type="ECO:0000313" key="18">
    <source>
        <dbReference type="EMBL" id="AWP21280.1"/>
    </source>
</evidence>
<sequence>MTIYRNDRYSNNGFAFPEWAYKPESSPGSRQIQLWHFILELLRKEEYHDVIAWQGDYGEFVIKDPDEVARLWGARKCKPQMNYDKLSRALRYYYNKRILHKTKGKRFTYKFNFNKLVLVNYPFIDMGTGRGVPQSAPPVPTGGSHFRFPPSTPSDVLSSSEELRSPGMFSSVARRMARGSVSDCSDGTSTNSELEEAVGAEERGMGPERAFRGLLPHRLPHDSLFRVYGGGPNPAGLGRPGHRVHPDSLSPFPVSPLPGPGGLLSPALSMTPTPHMSYTPSPSMSSPMLGSHFSFNPEDMKHYLQAHTQSVYNYHLSPRAFLHYPNIVIPQPHRPTLEKPATHHLHGLPLSHSLSQHAAAAAAAAAAASEEGQQHPSPFKFKLQPPPLGRKQRDSGSSLMNNCVLTSAPPKIKVEPISDIESEEEVEVTDISEDDELNHNNEEDIFTAAAHHHHHHHHHHQLNSHHQANGNGPSAPLPPPHGHHDDDADDDVFKTPATPSVGSAGPVFPLLALKSEPGQPAPISPGGTQCIPLKLRFKRRWSEDQKMEADGERDEAEDKKVKADAEGEVKGKMEKNWDVTSSCFDMNLFIFKGIEPIRERETAEGEGLHRGGLSETTTTTSLVMDSEKTLTPSDDKSGKSTVSGSSQSDSGASSCSNSSTPSASNSPNPASSRKTATFKARVPKKKYTSEHCLECTQDHSPGPPTLSLGVERERPGGGEGVRDVERLSPPLPRCSSTDTASEHSADLEVAGDAHALAQMSAHAPSSLPDALSDALAKGLKNQRVLARLLRRRSDEVGGGERRDEGGSSDLVFRAGVVRKVSGEFGRLEVQLNGEKMMCRYPYRHDSPPGVVDIILDAAPPGVHAIPVGTRVCVPFGNEEGTEGQWQWYREGVVTEVDTHPAVANRYRVLLSEERTHSVDEEEGRGSAGGTQAVWVSRQTLRLLVPPWDLDLPSGGGRDEEDRVREKEMEQDDREEVDVEQEVCRLSRGMAPGVGPVLTGIPYPAPAWLPQPPPVCGAGHRNPLCPPGVEPPPPSFTSGGSGSGSTSSSSSRSRTPLTAAQQKYKKGDVVCTPTGIRKKFNGKQWRRLCSREGCSKESQRRGYCSRHLSMRTKEMEASGGSRERGGASSTGTLTPSDLRMSGGRASSEFDWDETSRESSEASSRGGDSRPRLVLPSLLPQDLSRFDFDECEAATMLVSLGGSRSGTPSFSPISNQSPFSPTPSPSPSPLFGFRPANFSPITAPSSLTPRRHRQLSGTKVGTPGAERERHLSGIVPTFQTNLTFTVPMSPSKRKLDTHPPPPLPTVQDYQTKPEQHHLVGIAGGMVGDPSLVHSTAAFRVLSPLSQPTTPSSLSFPRSRSATSRPPSSAASTPPPMLVSPTPPSPLPQEPSPRRIVPLRDSPVIVRNPDVPLAKFSDGPLGRRERSRSREHSQPQHTAPPGLQAPVPINGATTNGAVLLRSPTSTLVLVTSSSPVACHPTPTALLPLILPAESPHPAPRKQIIMGRPGTVWTNVEPRSVPVFPWHSLVPFLEPSQSGAAAQPADGQQLVNQSKVGWPERSCVQGSPGVYTHTHGTVAEFHTGFFTSWLLNRFCFFLSEPRCGVALVSDGRIGPPDLERGSPSCPPPTNDNPPADRGGADSETESDTDDPFSPGVANNAAPSTGPIKRRTQSLSALPRDGDRKREKDHIRRPMNAFMIFSKRHRGLVHQRHPNQDNRTVSKILGEWWYALGPNEKQQYHDLAFQVKEAHFRAHPDWKWCNKDRRKSLSEGRGTPKDLRERSMSESIADPPLESQTMEGKGGGAGGGGSGWPGGSERRGGLFVGQQPRPRAFSQSAVHTLEQRERDMDKVRNCAVCCFAPNHKGAGLRIERFCLKEDGAGLFRSRAQPQSLYHGTASEDMTSDEERMVICEEEGDDDVMEDSCPEGSIDLKCKERVTDSDEDEPDGQPSKIKKPTYFFRVSSKVEKRKELNIETFPVFDLSSSSSLSSLQHGFQPVACSSSPSAAHSDSTSSKGNGAGGGGGADDGSERKRRGEEGSEGGPNREETAAGGGGEGGGQVVGASSLTIASLTSSAQPPLTLAQQGLTQVFGAVRVASTVVTNVVRPIASTPIPIASRAVEGAVPLGALTQDKMATLLIGGGGGPQQLPITAGGGYLSSSPGPVSVAPVGGSSLVTGLVLGGSFPAAHPLQVLTPQPPQIPLPVLQAQLHPNATISCLTPPSGLQYILPTESPSRPKRTPQQILALPTNATLANGVHTGAAIRGRRGSGTSFHLVIGEEISQRPLLSSRSVSPPTRRSRAAAFTFTLIASTHLFLTPIQTQSLVPMATVRTGSTPPHPSISLVAPPLPVQNGAATGNKIIQIAPMPVVQTSVYPSGTATVHPGSPFPVSMATVVAPGAAPPQTVLLTSPPTRITYVQSGPGVTTATPQQPTPPAPGGPAYLPSPLAALGFTAIAPGGQTLVQSIVGQSPLLTPTLAPPLSCQSQIPPGPTAATAGRQVLTAIYTAPTVALATDVVSVTTLPSAVGASAAQDVANPSSPLATGGMQGSAGASPHPGMGVKVEPKVEVKREKMDAQTEDGGQGTSVAAYTFNVASVKKEEDVIGLHIKEEYLRDGYGRERGSEVEAERERGMMESSERKRGRDTDREDSSSREVRKPGNLIFSHQIPTSPEALAGPRSPPPPPSGLDRPPPPAAEREPPSSSSSSKRTKFRPPPLKKTPDSLDKVLSETYFEERFAELPEFNPEEVLPSPTLQSLATSPRAILGSYRRKRRNSTDLEPTAEEPSSPRRKTQRLSSCSSEPNTPKSAAKCEGDIFTFDRAGTEGEDLLGDLDRVPYSSLRRTLDQRRALVMQLFQEHGFFPSAQATAAFQARYPDTFPTKVCLQLKIREVRQKIMQTATPGSLEPGGPAGGSEVHPAPSHSSSFNQSAREDGGAEQQGDRSRSPEEPKSEGS</sequence>
<dbReference type="InterPro" id="IPR058607">
    <property type="entry name" value="HMG-box_Cic-like"/>
</dbReference>
<evidence type="ECO:0000256" key="10">
    <source>
        <dbReference type="ARBA" id="ARBA00064662"/>
    </source>
</evidence>
<accession>A0A2U9CZ13</accession>
<dbReference type="EMBL" id="CP026264">
    <property type="protein sequence ID" value="AWP21280.1"/>
    <property type="molecule type" value="Genomic_DNA"/>
</dbReference>
<feature type="compositionally biased region" description="Basic and acidic residues" evidence="15">
    <location>
        <begin position="1110"/>
        <end position="1124"/>
    </location>
</feature>
<feature type="region of interest" description="Disordered" evidence="15">
    <location>
        <begin position="1090"/>
        <end position="1172"/>
    </location>
</feature>
<feature type="compositionally biased region" description="Basic and acidic residues" evidence="15">
    <location>
        <begin position="625"/>
        <end position="638"/>
    </location>
</feature>
<dbReference type="Pfam" id="PF25981">
    <property type="entry name" value="HTH_Cic_C"/>
    <property type="match status" value="1"/>
</dbReference>
<dbReference type="SUPFAM" id="SSF47095">
    <property type="entry name" value="HMG-box"/>
    <property type="match status" value="1"/>
</dbReference>
<feature type="compositionally biased region" description="Basic and acidic residues" evidence="15">
    <location>
        <begin position="2022"/>
        <end position="2042"/>
    </location>
</feature>
<evidence type="ECO:0000256" key="3">
    <source>
        <dbReference type="ARBA" id="ARBA00022491"/>
    </source>
</evidence>
<feature type="compositionally biased region" description="Basic and acidic residues" evidence="15">
    <location>
        <begin position="2918"/>
        <end position="2942"/>
    </location>
</feature>
<proteinExistence type="inferred from homology"/>
<keyword evidence="5" id="KW-0805">Transcription regulation</keyword>
<feature type="compositionally biased region" description="Acidic residues" evidence="15">
    <location>
        <begin position="418"/>
        <end position="436"/>
    </location>
</feature>
<keyword evidence="7" id="KW-0804">Transcription</keyword>
<dbReference type="InterPro" id="IPR009071">
    <property type="entry name" value="HMG_box_dom"/>
</dbReference>
<dbReference type="SMART" id="SM00413">
    <property type="entry name" value="ETS"/>
    <property type="match status" value="1"/>
</dbReference>
<evidence type="ECO:0000256" key="2">
    <source>
        <dbReference type="ARBA" id="ARBA00005562"/>
    </source>
</evidence>
<dbReference type="InterPro" id="IPR058606">
    <property type="entry name" value="HTH_Cic_C"/>
</dbReference>
<feature type="compositionally biased region" description="Basic and acidic residues" evidence="15">
    <location>
        <begin position="2609"/>
        <end position="2647"/>
    </location>
</feature>
<dbReference type="SUPFAM" id="SSF46785">
    <property type="entry name" value="Winged helix' DNA-binding domain"/>
    <property type="match status" value="1"/>
</dbReference>
<keyword evidence="6 13" id="KW-0238">DNA-binding</keyword>
<evidence type="ECO:0000256" key="8">
    <source>
        <dbReference type="ARBA" id="ARBA00023242"/>
    </source>
</evidence>
<feature type="region of interest" description="Disordered" evidence="15">
    <location>
        <begin position="543"/>
        <end position="562"/>
    </location>
</feature>
<feature type="region of interest" description="Disordered" evidence="15">
    <location>
        <begin position="2609"/>
        <end position="2715"/>
    </location>
</feature>
<dbReference type="Pfam" id="PF00178">
    <property type="entry name" value="Ets"/>
    <property type="match status" value="1"/>
</dbReference>
<feature type="compositionally biased region" description="Basic and acidic residues" evidence="15">
    <location>
        <begin position="1090"/>
        <end position="1099"/>
    </location>
</feature>
<dbReference type="PRINTS" id="PR00454">
    <property type="entry name" value="ETSDOMAIN"/>
</dbReference>
<comment type="function">
    <text evidence="9">Transcriptional repressor which plays a role in development of the central nervous system (CNS). In concert with ATXN1 and ATXN1L, involved in brain development.</text>
</comment>
<evidence type="ECO:0000256" key="7">
    <source>
        <dbReference type="ARBA" id="ARBA00023163"/>
    </source>
</evidence>
<feature type="region of interest" description="Disordered" evidence="15">
    <location>
        <begin position="1201"/>
        <end position="1264"/>
    </location>
</feature>
<feature type="compositionally biased region" description="Polar residues" evidence="15">
    <location>
        <begin position="1237"/>
        <end position="1246"/>
    </location>
</feature>
<evidence type="ECO:0000256" key="13">
    <source>
        <dbReference type="PROSITE-ProRule" id="PRU00267"/>
    </source>
</evidence>
<feature type="compositionally biased region" description="Pro residues" evidence="15">
    <location>
        <begin position="2668"/>
        <end position="2684"/>
    </location>
</feature>
<feature type="compositionally biased region" description="Low complexity" evidence="15">
    <location>
        <begin position="1159"/>
        <end position="1172"/>
    </location>
</feature>
<organism evidence="18 19">
    <name type="scientific">Scophthalmus maximus</name>
    <name type="common">Turbot</name>
    <name type="synonym">Psetta maxima</name>
    <dbReference type="NCBI Taxonomy" id="52904"/>
    <lineage>
        <taxon>Eukaryota</taxon>
        <taxon>Metazoa</taxon>
        <taxon>Chordata</taxon>
        <taxon>Craniata</taxon>
        <taxon>Vertebrata</taxon>
        <taxon>Euteleostomi</taxon>
        <taxon>Actinopterygii</taxon>
        <taxon>Neopterygii</taxon>
        <taxon>Teleostei</taxon>
        <taxon>Neoteleostei</taxon>
        <taxon>Acanthomorphata</taxon>
        <taxon>Carangaria</taxon>
        <taxon>Pleuronectiformes</taxon>
        <taxon>Pleuronectoidei</taxon>
        <taxon>Scophthalmidae</taxon>
        <taxon>Scophthalmus</taxon>
    </lineage>
</organism>
<comment type="subunit">
    <text evidence="11">Interacts with ATXN1.</text>
</comment>
<feature type="compositionally biased region" description="Gly residues" evidence="15">
    <location>
        <begin position="2044"/>
        <end position="2054"/>
    </location>
</feature>
<feature type="compositionally biased region" description="Low complexity" evidence="15">
    <location>
        <begin position="1993"/>
        <end position="2010"/>
    </location>
</feature>
<feature type="compositionally biased region" description="Gly residues" evidence="15">
    <location>
        <begin position="1795"/>
        <end position="1809"/>
    </location>
</feature>
<feature type="compositionally biased region" description="Pro residues" evidence="15">
    <location>
        <begin position="1024"/>
        <end position="1034"/>
    </location>
</feature>
<dbReference type="GO" id="GO:0005634">
    <property type="term" value="C:nucleus"/>
    <property type="evidence" value="ECO:0007669"/>
    <property type="project" value="UniProtKB-SubCell"/>
</dbReference>
<evidence type="ECO:0000313" key="19">
    <source>
        <dbReference type="Proteomes" id="UP000246464"/>
    </source>
</evidence>
<name>A0A2U9CZ13_SCOMX</name>
<feature type="compositionally biased region" description="Basic and acidic residues" evidence="15">
    <location>
        <begin position="1761"/>
        <end position="1779"/>
    </location>
</feature>
<keyword evidence="19" id="KW-1185">Reference proteome</keyword>
<evidence type="ECO:0000256" key="5">
    <source>
        <dbReference type="ARBA" id="ARBA00023015"/>
    </source>
</evidence>
<feature type="compositionally biased region" description="Basic and acidic residues" evidence="15">
    <location>
        <begin position="710"/>
        <end position="726"/>
    </location>
</feature>
<feature type="region of interest" description="Disordered" evidence="15">
    <location>
        <begin position="2729"/>
        <end position="2798"/>
    </location>
</feature>
<feature type="region of interest" description="Disordered" evidence="15">
    <location>
        <begin position="450"/>
        <end position="501"/>
    </location>
</feature>
<dbReference type="PROSITE" id="PS50061">
    <property type="entry name" value="ETS_DOMAIN_3"/>
    <property type="match status" value="1"/>
</dbReference>
<comment type="subunit">
    <text evidence="10">Found in a complex with ATXN1 and ATXN1L.</text>
</comment>
<evidence type="ECO:0000256" key="12">
    <source>
        <dbReference type="ARBA" id="ARBA00074291"/>
    </source>
</evidence>
<feature type="compositionally biased region" description="Gly residues" evidence="15">
    <location>
        <begin position="2011"/>
        <end position="2020"/>
    </location>
</feature>
<dbReference type="InterPro" id="IPR036390">
    <property type="entry name" value="WH_DNA-bd_sf"/>
</dbReference>
<feature type="region of interest" description="Disordered" evidence="15">
    <location>
        <begin position="1928"/>
        <end position="1948"/>
    </location>
</feature>
<feature type="compositionally biased region" description="Basic residues" evidence="15">
    <location>
        <begin position="450"/>
        <end position="463"/>
    </location>
</feature>
<evidence type="ECO:0000256" key="1">
    <source>
        <dbReference type="ARBA" id="ARBA00004123"/>
    </source>
</evidence>
<dbReference type="GO" id="GO:0000981">
    <property type="term" value="F:DNA-binding transcription factor activity, RNA polymerase II-specific"/>
    <property type="evidence" value="ECO:0007669"/>
    <property type="project" value="TreeGrafter"/>
</dbReference>
<feature type="compositionally biased region" description="Basic and acidic residues" evidence="15">
    <location>
        <begin position="1418"/>
        <end position="1431"/>
    </location>
</feature>
<feature type="region of interest" description="Disordered" evidence="15">
    <location>
        <begin position="601"/>
        <end position="744"/>
    </location>
</feature>
<evidence type="ECO:0000256" key="14">
    <source>
        <dbReference type="RuleBase" id="RU004019"/>
    </source>
</evidence>
<dbReference type="PROSITE" id="PS50118">
    <property type="entry name" value="HMG_BOX_2"/>
    <property type="match status" value="1"/>
</dbReference>
<keyword evidence="3" id="KW-0678">Repressor</keyword>
<evidence type="ECO:0000259" key="16">
    <source>
        <dbReference type="PROSITE" id="PS50061"/>
    </source>
</evidence>
<feature type="compositionally biased region" description="Basic and acidic residues" evidence="15">
    <location>
        <begin position="1675"/>
        <end position="1687"/>
    </location>
</feature>
<dbReference type="GO" id="GO:0000977">
    <property type="term" value="F:RNA polymerase II transcription regulatory region sequence-specific DNA binding"/>
    <property type="evidence" value="ECO:0007669"/>
    <property type="project" value="TreeGrafter"/>
</dbReference>
<feature type="region of interest" description="Disordered" evidence="15">
    <location>
        <begin position="1286"/>
        <end position="1305"/>
    </location>
</feature>
<reference evidence="18 19" key="1">
    <citation type="submission" date="2017-12" db="EMBL/GenBank/DDBJ databases">
        <title>Integrating genomic resources of turbot (Scophthalmus maximus) in depth evaluation of genetic and physical mapping variation across individuals.</title>
        <authorList>
            <person name="Martinez P."/>
        </authorList>
    </citation>
    <scope>NUCLEOTIDE SEQUENCE [LARGE SCALE GENOMIC DNA]</scope>
</reference>
<dbReference type="InterPro" id="IPR036388">
    <property type="entry name" value="WH-like_DNA-bd_sf"/>
</dbReference>
<dbReference type="PROSITE" id="PS00346">
    <property type="entry name" value="ETS_DOMAIN_2"/>
    <property type="match status" value="1"/>
</dbReference>
<feature type="region of interest" description="Disordered" evidence="15">
    <location>
        <begin position="1024"/>
        <end position="1075"/>
    </location>
</feature>
<dbReference type="PANTHER" id="PTHR13059:SF14">
    <property type="entry name" value="PROTEIN CAPICUA HOMOLOG ISOFORM X1"/>
    <property type="match status" value="1"/>
</dbReference>
<feature type="compositionally biased region" description="Pro residues" evidence="15">
    <location>
        <begin position="1370"/>
        <end position="1388"/>
    </location>
</feature>
<evidence type="ECO:0000259" key="17">
    <source>
        <dbReference type="PROSITE" id="PS50118"/>
    </source>
</evidence>
<feature type="region of interest" description="Disordered" evidence="15">
    <location>
        <begin position="361"/>
        <end position="437"/>
    </location>
</feature>
<feature type="compositionally biased region" description="Basic and acidic residues" evidence="15">
    <location>
        <begin position="956"/>
        <end position="967"/>
    </location>
</feature>
<gene>
    <name evidence="18" type="ORF">SMAX5B_015750</name>
</gene>
<protein>
    <recommendedName>
        <fullName evidence="12">Protein capicua homolog</fullName>
    </recommendedName>
</protein>
<feature type="compositionally biased region" description="Basic and acidic residues" evidence="15">
    <location>
        <begin position="687"/>
        <end position="697"/>
    </location>
</feature>
<feature type="compositionally biased region" description="Acidic residues" evidence="15">
    <location>
        <begin position="968"/>
        <end position="978"/>
    </location>
</feature>
<dbReference type="InterPro" id="IPR000418">
    <property type="entry name" value="Ets_dom"/>
</dbReference>
<feature type="compositionally biased region" description="Polar residues" evidence="15">
    <location>
        <begin position="182"/>
        <end position="192"/>
    </location>
</feature>
<dbReference type="SMART" id="SM00398">
    <property type="entry name" value="HMG"/>
    <property type="match status" value="1"/>
</dbReference>
<dbReference type="Proteomes" id="UP000246464">
    <property type="component" value="Chromosome 22"/>
</dbReference>
<feature type="region of interest" description="Disordered" evidence="15">
    <location>
        <begin position="1341"/>
        <end position="1445"/>
    </location>
</feature>
<dbReference type="FunFam" id="1.10.30.10:FF:000010">
    <property type="entry name" value="Capicua transcriptional repressor b"/>
    <property type="match status" value="1"/>
</dbReference>
<comment type="subcellular location">
    <subcellularLocation>
        <location evidence="1 14">Nucleus</location>
    </subcellularLocation>
</comment>
<feature type="domain" description="ETS" evidence="16">
    <location>
        <begin position="32"/>
        <end position="112"/>
    </location>
</feature>
<feature type="compositionally biased region" description="Polar residues" evidence="15">
    <location>
        <begin position="2783"/>
        <end position="2795"/>
    </location>
</feature>
<evidence type="ECO:0000256" key="11">
    <source>
        <dbReference type="ARBA" id="ARBA00065636"/>
    </source>
</evidence>
<dbReference type="InterPro" id="IPR036910">
    <property type="entry name" value="HMG_box_dom_sf"/>
</dbReference>
<feature type="DNA-binding region" description="HMG box" evidence="13">
    <location>
        <begin position="1686"/>
        <end position="1754"/>
    </location>
</feature>
<evidence type="ECO:0000256" key="9">
    <source>
        <dbReference type="ARBA" id="ARBA00053962"/>
    </source>
</evidence>
<feature type="region of interest" description="Disordered" evidence="15">
    <location>
        <begin position="135"/>
        <end position="164"/>
    </location>
</feature>
<evidence type="ECO:0000256" key="4">
    <source>
        <dbReference type="ARBA" id="ARBA00022553"/>
    </source>
</evidence>
<evidence type="ECO:0000256" key="6">
    <source>
        <dbReference type="ARBA" id="ARBA00023125"/>
    </source>
</evidence>
<feature type="region of interest" description="Disordered" evidence="15">
    <location>
        <begin position="1761"/>
        <end position="1839"/>
    </location>
</feature>
<dbReference type="FunFam" id="1.10.10.10:FF:000059">
    <property type="entry name" value="ETS translocation variant 3"/>
    <property type="match status" value="1"/>
</dbReference>
<feature type="region of interest" description="Disordered" evidence="15">
    <location>
        <begin position="2888"/>
        <end position="2942"/>
    </location>
</feature>
<dbReference type="InterPro" id="IPR052412">
    <property type="entry name" value="CC-Dev_Transcription_Reg"/>
</dbReference>
<comment type="similarity">
    <text evidence="2 14">Belongs to the ETS family.</text>
</comment>
<feature type="compositionally biased region" description="Low complexity" evidence="15">
    <location>
        <begin position="1341"/>
        <end position="1369"/>
    </location>
</feature>
<dbReference type="Gene3D" id="1.10.30.10">
    <property type="entry name" value="High mobility group box domain"/>
    <property type="match status" value="1"/>
</dbReference>
<dbReference type="Pfam" id="PF00505">
    <property type="entry name" value="HMG_box"/>
    <property type="match status" value="1"/>
</dbReference>
<dbReference type="PROSITE" id="PS00345">
    <property type="entry name" value="ETS_DOMAIN_1"/>
    <property type="match status" value="1"/>
</dbReference>
<dbReference type="InterPro" id="IPR032147">
    <property type="entry name" value="Cic_dom"/>
</dbReference>
<feature type="compositionally biased region" description="Polar residues" evidence="15">
    <location>
        <begin position="395"/>
        <end position="405"/>
    </location>
</feature>
<feature type="region of interest" description="Disordered" evidence="15">
    <location>
        <begin position="2520"/>
        <end position="2550"/>
    </location>
</feature>
<feature type="region of interest" description="Disordered" evidence="15">
    <location>
        <begin position="180"/>
        <end position="204"/>
    </location>
</feature>
<feature type="domain" description="HMG box" evidence="17">
    <location>
        <begin position="1686"/>
        <end position="1754"/>
    </location>
</feature>
<keyword evidence="8 13" id="KW-0539">Nucleus</keyword>
<dbReference type="CDD" id="cd21990">
    <property type="entry name" value="HMG-box_CIC-like"/>
    <property type="match status" value="1"/>
</dbReference>
<dbReference type="Gene3D" id="1.10.10.10">
    <property type="entry name" value="Winged helix-like DNA-binding domain superfamily/Winged helix DNA-binding domain"/>
    <property type="match status" value="1"/>
</dbReference>
<evidence type="ECO:0000256" key="15">
    <source>
        <dbReference type="SAM" id="MobiDB-lite"/>
    </source>
</evidence>
<dbReference type="STRING" id="52904.ENSSMAP00000029023"/>
<feature type="region of interest" description="Disordered" evidence="15">
    <location>
        <begin position="1989"/>
        <end position="2055"/>
    </location>
</feature>
<feature type="region of interest" description="Disordered" evidence="15">
    <location>
        <begin position="1610"/>
        <end position="1690"/>
    </location>
</feature>
<feature type="compositionally biased region" description="Low complexity" evidence="15">
    <location>
        <begin position="1043"/>
        <end position="1055"/>
    </location>
</feature>
<feature type="compositionally biased region" description="Low complexity" evidence="15">
    <location>
        <begin position="639"/>
        <end position="672"/>
    </location>
</feature>
<dbReference type="PANTHER" id="PTHR13059">
    <property type="entry name" value="HMG-BOX TRANSCRIPTION FACTOR BBX"/>
    <property type="match status" value="1"/>
</dbReference>